<organism evidence="1 2">
    <name type="scientific">Hyalomma asiaticum</name>
    <name type="common">Tick</name>
    <dbReference type="NCBI Taxonomy" id="266040"/>
    <lineage>
        <taxon>Eukaryota</taxon>
        <taxon>Metazoa</taxon>
        <taxon>Ecdysozoa</taxon>
        <taxon>Arthropoda</taxon>
        <taxon>Chelicerata</taxon>
        <taxon>Arachnida</taxon>
        <taxon>Acari</taxon>
        <taxon>Parasitiformes</taxon>
        <taxon>Ixodida</taxon>
        <taxon>Ixodoidea</taxon>
        <taxon>Ixodidae</taxon>
        <taxon>Hyalomminae</taxon>
        <taxon>Hyalomma</taxon>
    </lineage>
</organism>
<evidence type="ECO:0000313" key="2">
    <source>
        <dbReference type="Proteomes" id="UP000821845"/>
    </source>
</evidence>
<gene>
    <name evidence="1" type="ORF">HPB50_008963</name>
</gene>
<name>A0ACB7RYX7_HYAAI</name>
<sequence length="141" mass="15659">MARANDPRFFLVQFLGLWSLQLLEPPGLCILFPASDVRPWPDATPLLPEHLAAELSWSSNQPLFGSSRSAHFVPGRRPYHQASWLSIGHLSTGTTPVHSTHAWDLVKKQARRNTPFSGSGSTLAMARANVPRFFLVQVMNS</sequence>
<dbReference type="EMBL" id="CM023486">
    <property type="protein sequence ID" value="KAH6927823.1"/>
    <property type="molecule type" value="Genomic_DNA"/>
</dbReference>
<proteinExistence type="predicted"/>
<comment type="caution">
    <text evidence="1">The sequence shown here is derived from an EMBL/GenBank/DDBJ whole genome shotgun (WGS) entry which is preliminary data.</text>
</comment>
<reference evidence="1" key="1">
    <citation type="submission" date="2020-05" db="EMBL/GenBank/DDBJ databases">
        <title>Large-scale comparative analyses of tick genomes elucidate their genetic diversity and vector capacities.</title>
        <authorList>
            <person name="Jia N."/>
            <person name="Wang J."/>
            <person name="Shi W."/>
            <person name="Du L."/>
            <person name="Sun Y."/>
            <person name="Zhan W."/>
            <person name="Jiang J."/>
            <person name="Wang Q."/>
            <person name="Zhang B."/>
            <person name="Ji P."/>
            <person name="Sakyi L.B."/>
            <person name="Cui X."/>
            <person name="Yuan T."/>
            <person name="Jiang B."/>
            <person name="Yang W."/>
            <person name="Lam T.T.-Y."/>
            <person name="Chang Q."/>
            <person name="Ding S."/>
            <person name="Wang X."/>
            <person name="Zhu J."/>
            <person name="Ruan X."/>
            <person name="Zhao L."/>
            <person name="Wei J."/>
            <person name="Que T."/>
            <person name="Du C."/>
            <person name="Cheng J."/>
            <person name="Dai P."/>
            <person name="Han X."/>
            <person name="Huang E."/>
            <person name="Gao Y."/>
            <person name="Liu J."/>
            <person name="Shao H."/>
            <person name="Ye R."/>
            <person name="Li L."/>
            <person name="Wei W."/>
            <person name="Wang X."/>
            <person name="Wang C."/>
            <person name="Yang T."/>
            <person name="Huo Q."/>
            <person name="Li W."/>
            <person name="Guo W."/>
            <person name="Chen H."/>
            <person name="Zhou L."/>
            <person name="Ni X."/>
            <person name="Tian J."/>
            <person name="Zhou Y."/>
            <person name="Sheng Y."/>
            <person name="Liu T."/>
            <person name="Pan Y."/>
            <person name="Xia L."/>
            <person name="Li J."/>
            <person name="Zhao F."/>
            <person name="Cao W."/>
        </authorList>
    </citation>
    <scope>NUCLEOTIDE SEQUENCE</scope>
    <source>
        <strain evidence="1">Hyas-2018</strain>
    </source>
</reference>
<dbReference type="Proteomes" id="UP000821845">
    <property type="component" value="Chromosome 6"/>
</dbReference>
<accession>A0ACB7RYX7</accession>
<keyword evidence="2" id="KW-1185">Reference proteome</keyword>
<evidence type="ECO:0000313" key="1">
    <source>
        <dbReference type="EMBL" id="KAH6927823.1"/>
    </source>
</evidence>
<protein>
    <submittedName>
        <fullName evidence="1">Uncharacterized protein</fullName>
    </submittedName>
</protein>